<name>A0A2P2QRU9_RHIMU</name>
<dbReference type="EMBL" id="GGEC01089236">
    <property type="protein sequence ID" value="MBX69720.1"/>
    <property type="molecule type" value="Transcribed_RNA"/>
</dbReference>
<protein>
    <submittedName>
        <fullName evidence="2">Uncharacterized protein</fullName>
    </submittedName>
</protein>
<evidence type="ECO:0000256" key="1">
    <source>
        <dbReference type="SAM" id="Phobius"/>
    </source>
</evidence>
<feature type="transmembrane region" description="Helical" evidence="1">
    <location>
        <begin position="21"/>
        <end position="41"/>
    </location>
</feature>
<dbReference type="AlphaFoldDB" id="A0A2P2QRU9"/>
<accession>A0A2P2QRU9</accession>
<keyword evidence="1" id="KW-1133">Transmembrane helix</keyword>
<reference evidence="2" key="1">
    <citation type="submission" date="2018-02" db="EMBL/GenBank/DDBJ databases">
        <title>Rhizophora mucronata_Transcriptome.</title>
        <authorList>
            <person name="Meera S.P."/>
            <person name="Sreeshan A."/>
            <person name="Augustine A."/>
        </authorList>
    </citation>
    <scope>NUCLEOTIDE SEQUENCE</scope>
    <source>
        <tissue evidence="2">Leaf</tissue>
    </source>
</reference>
<proteinExistence type="predicted"/>
<organism evidence="2">
    <name type="scientific">Rhizophora mucronata</name>
    <name type="common">Asiatic mangrove</name>
    <dbReference type="NCBI Taxonomy" id="61149"/>
    <lineage>
        <taxon>Eukaryota</taxon>
        <taxon>Viridiplantae</taxon>
        <taxon>Streptophyta</taxon>
        <taxon>Embryophyta</taxon>
        <taxon>Tracheophyta</taxon>
        <taxon>Spermatophyta</taxon>
        <taxon>Magnoliopsida</taxon>
        <taxon>eudicotyledons</taxon>
        <taxon>Gunneridae</taxon>
        <taxon>Pentapetalae</taxon>
        <taxon>rosids</taxon>
        <taxon>fabids</taxon>
        <taxon>Malpighiales</taxon>
        <taxon>Rhizophoraceae</taxon>
        <taxon>Rhizophora</taxon>
    </lineage>
</organism>
<keyword evidence="1" id="KW-0812">Transmembrane</keyword>
<evidence type="ECO:0000313" key="2">
    <source>
        <dbReference type="EMBL" id="MBX69720.1"/>
    </source>
</evidence>
<sequence length="55" mass="6061">MSVIRIISNAGRSLRKQHGTKCYITSGCSAMPMATVFFITFPSICFLEDKTSTNV</sequence>
<keyword evidence="1" id="KW-0472">Membrane</keyword>